<accession>A0A6P2C5W9</accession>
<dbReference type="Proteomes" id="UP000460272">
    <property type="component" value="Unassembled WGS sequence"/>
</dbReference>
<dbReference type="AlphaFoldDB" id="A0A6P2C5W9"/>
<sequence>MSLALPVPDTPAVSVADAIARMEAIGAALPATDGIACFNRMYLDVTRQVSASLTQGFFADAGFMSQLDVTFANLYFTAVDALSDPSSVPLAWQPLVDRRSAAGIEPIQFALAGMNAHINHDLPLAVVATCAALGTAPDAGPHYADYQRVDTLLDAAEQSVRESFETSCELAADRHLAAVADLIGNWTINSARDLAWNNCLLLWALRDDPLARGLFLDSLAAATAAASRLLLVAV</sequence>
<name>A0A6P2C5W9_9ACTN</name>
<dbReference type="OrthoDB" id="583431at2"/>
<keyword evidence="2" id="KW-1185">Reference proteome</keyword>
<proteinExistence type="predicted"/>
<reference evidence="1 2" key="1">
    <citation type="submission" date="2018-11" db="EMBL/GenBank/DDBJ databases">
        <title>Trebonia kvetii gen.nov., sp.nov., a novel acidophilic actinobacterium, and proposal of the new actinobacterial family Treboniaceae fam. nov.</title>
        <authorList>
            <person name="Rapoport D."/>
            <person name="Sagova-Mareckova M."/>
            <person name="Sedlacek I."/>
            <person name="Provaznik J."/>
            <person name="Kralova S."/>
            <person name="Pavlinic D."/>
            <person name="Benes V."/>
            <person name="Kopecky J."/>
        </authorList>
    </citation>
    <scope>NUCLEOTIDE SEQUENCE [LARGE SCALE GENOMIC DNA]</scope>
    <source>
        <strain evidence="1 2">15Tr583</strain>
    </source>
</reference>
<comment type="caution">
    <text evidence="1">The sequence shown here is derived from an EMBL/GenBank/DDBJ whole genome shotgun (WGS) entry which is preliminary data.</text>
</comment>
<organism evidence="1 2">
    <name type="scientific">Trebonia kvetii</name>
    <dbReference type="NCBI Taxonomy" id="2480626"/>
    <lineage>
        <taxon>Bacteria</taxon>
        <taxon>Bacillati</taxon>
        <taxon>Actinomycetota</taxon>
        <taxon>Actinomycetes</taxon>
        <taxon>Streptosporangiales</taxon>
        <taxon>Treboniaceae</taxon>
        <taxon>Trebonia</taxon>
    </lineage>
</organism>
<dbReference type="Pfam" id="PF19458">
    <property type="entry name" value="DUF5995"/>
    <property type="match status" value="1"/>
</dbReference>
<evidence type="ECO:0000313" key="1">
    <source>
        <dbReference type="EMBL" id="TVZ06819.1"/>
    </source>
</evidence>
<evidence type="ECO:0000313" key="2">
    <source>
        <dbReference type="Proteomes" id="UP000460272"/>
    </source>
</evidence>
<dbReference type="EMBL" id="RPFW01000001">
    <property type="protein sequence ID" value="TVZ06819.1"/>
    <property type="molecule type" value="Genomic_DNA"/>
</dbReference>
<dbReference type="RefSeq" id="WP_145851575.1">
    <property type="nucleotide sequence ID" value="NZ_RPFW01000001.1"/>
</dbReference>
<dbReference type="InterPro" id="IPR046037">
    <property type="entry name" value="DUF5995"/>
</dbReference>
<protein>
    <submittedName>
        <fullName evidence="1">Uncharacterized protein</fullName>
    </submittedName>
</protein>
<gene>
    <name evidence="1" type="ORF">EAS64_05585</name>
</gene>